<dbReference type="AlphaFoldDB" id="A0AAQ3LDV2"/>
<keyword evidence="2" id="KW-0238">DNA-binding</keyword>
<keyword evidence="3" id="KW-0804">Transcription</keyword>
<evidence type="ECO:0000256" key="3">
    <source>
        <dbReference type="ARBA" id="ARBA00023163"/>
    </source>
</evidence>
<dbReference type="RefSeq" id="WP_317835299.1">
    <property type="nucleotide sequence ID" value="NZ_CP136920.1"/>
</dbReference>
<keyword evidence="6" id="KW-1185">Reference proteome</keyword>
<keyword evidence="1" id="KW-0805">Transcription regulation</keyword>
<dbReference type="EMBL" id="CP136920">
    <property type="protein sequence ID" value="WOO42772.1"/>
    <property type="molecule type" value="Genomic_DNA"/>
</dbReference>
<evidence type="ECO:0000256" key="1">
    <source>
        <dbReference type="ARBA" id="ARBA00023015"/>
    </source>
</evidence>
<sequence length="305" mass="34845">MPEIPPQTLISQSNNIQHWNLLNLRLLWANQSEKSERDNWKRASAGPPTGAWLVLHGHCKVTQDGETVHADEGQWIFPRPGVRDQFFVPGTRVLSVGFLARWPQGVDLINNPRCQILAGKGCDELTQKAYDLVESMENLMGDSCEWQRARHWGDSLPVELHFEIGGLFQLWLACFIRVAEQHGARIERMTSKDSRVEAAIHAMEMSKNAQLIDWNSIQKSTGLSRRRIDELFRQETGLSLSAYFGNLQLKRISRELLDRRLQIKEIALAAGFNHTSSFSRWFRQHIGMTPSEYRNSDGETDPDAV</sequence>
<dbReference type="GO" id="GO:0003700">
    <property type="term" value="F:DNA-binding transcription factor activity"/>
    <property type="evidence" value="ECO:0007669"/>
    <property type="project" value="InterPro"/>
</dbReference>
<dbReference type="InterPro" id="IPR018060">
    <property type="entry name" value="HTH_AraC"/>
</dbReference>
<dbReference type="PANTHER" id="PTHR43280:SF2">
    <property type="entry name" value="HTH-TYPE TRANSCRIPTIONAL REGULATOR EXSA"/>
    <property type="match status" value="1"/>
</dbReference>
<dbReference type="Proteomes" id="UP001304300">
    <property type="component" value="Chromosome"/>
</dbReference>
<dbReference type="PROSITE" id="PS01124">
    <property type="entry name" value="HTH_ARAC_FAMILY_2"/>
    <property type="match status" value="1"/>
</dbReference>
<dbReference type="SMART" id="SM00342">
    <property type="entry name" value="HTH_ARAC"/>
    <property type="match status" value="1"/>
</dbReference>
<evidence type="ECO:0000259" key="4">
    <source>
        <dbReference type="PROSITE" id="PS01124"/>
    </source>
</evidence>
<organism evidence="5 6">
    <name type="scientific">Rubellicoccus peritrichatus</name>
    <dbReference type="NCBI Taxonomy" id="3080537"/>
    <lineage>
        <taxon>Bacteria</taxon>
        <taxon>Pseudomonadati</taxon>
        <taxon>Verrucomicrobiota</taxon>
        <taxon>Opitutia</taxon>
        <taxon>Puniceicoccales</taxon>
        <taxon>Cerasicoccaceae</taxon>
        <taxon>Rubellicoccus</taxon>
    </lineage>
</organism>
<name>A0AAQ3LDV2_9BACT</name>
<dbReference type="InterPro" id="IPR020449">
    <property type="entry name" value="Tscrpt_reg_AraC-type_HTH"/>
</dbReference>
<feature type="domain" description="HTH araC/xylS-type" evidence="4">
    <location>
        <begin position="197"/>
        <end position="296"/>
    </location>
</feature>
<dbReference type="GO" id="GO:0043565">
    <property type="term" value="F:sequence-specific DNA binding"/>
    <property type="evidence" value="ECO:0007669"/>
    <property type="project" value="InterPro"/>
</dbReference>
<protein>
    <submittedName>
        <fullName evidence="5">Helix-turn-helix transcriptional regulator</fullName>
    </submittedName>
</protein>
<dbReference type="Gene3D" id="1.10.10.60">
    <property type="entry name" value="Homeodomain-like"/>
    <property type="match status" value="1"/>
</dbReference>
<evidence type="ECO:0000256" key="2">
    <source>
        <dbReference type="ARBA" id="ARBA00023125"/>
    </source>
</evidence>
<dbReference type="Pfam" id="PF12833">
    <property type="entry name" value="HTH_18"/>
    <property type="match status" value="1"/>
</dbReference>
<proteinExistence type="predicted"/>
<dbReference type="PANTHER" id="PTHR43280">
    <property type="entry name" value="ARAC-FAMILY TRANSCRIPTIONAL REGULATOR"/>
    <property type="match status" value="1"/>
</dbReference>
<gene>
    <name evidence="5" type="ORF">RZN69_06685</name>
</gene>
<dbReference type="InterPro" id="IPR018062">
    <property type="entry name" value="HTH_AraC-typ_CS"/>
</dbReference>
<dbReference type="KEGG" id="puo:RZN69_06685"/>
<evidence type="ECO:0000313" key="6">
    <source>
        <dbReference type="Proteomes" id="UP001304300"/>
    </source>
</evidence>
<dbReference type="SUPFAM" id="SSF46689">
    <property type="entry name" value="Homeodomain-like"/>
    <property type="match status" value="1"/>
</dbReference>
<evidence type="ECO:0000313" key="5">
    <source>
        <dbReference type="EMBL" id="WOO42772.1"/>
    </source>
</evidence>
<dbReference type="PRINTS" id="PR00032">
    <property type="entry name" value="HTHARAC"/>
</dbReference>
<reference evidence="5 6" key="1">
    <citation type="submission" date="2023-10" db="EMBL/GenBank/DDBJ databases">
        <title>Rubellicoccus peritrichatus gen. nov., sp. nov., isolated from an algae of coral reef tank.</title>
        <authorList>
            <person name="Luo J."/>
        </authorList>
    </citation>
    <scope>NUCLEOTIDE SEQUENCE [LARGE SCALE GENOMIC DNA]</scope>
    <source>
        <strain evidence="5 6">CR14</strain>
    </source>
</reference>
<accession>A0AAQ3LDV2</accession>
<dbReference type="InterPro" id="IPR009057">
    <property type="entry name" value="Homeodomain-like_sf"/>
</dbReference>
<dbReference type="PROSITE" id="PS00041">
    <property type="entry name" value="HTH_ARAC_FAMILY_1"/>
    <property type="match status" value="1"/>
</dbReference>